<proteinExistence type="predicted"/>
<gene>
    <name evidence="6" type="ORF">LAD73_02880</name>
</gene>
<keyword evidence="3 5" id="KW-1133">Transmembrane helix</keyword>
<evidence type="ECO:0000256" key="5">
    <source>
        <dbReference type="SAM" id="Phobius"/>
    </source>
</evidence>
<protein>
    <submittedName>
        <fullName evidence="6">ZIP family metal transporter</fullName>
    </submittedName>
</protein>
<accession>A0A953T9V1</accession>
<keyword evidence="4 5" id="KW-0472">Membrane</keyword>
<feature type="transmembrane region" description="Helical" evidence="5">
    <location>
        <begin position="213"/>
        <end position="231"/>
    </location>
</feature>
<dbReference type="Proteomes" id="UP000772186">
    <property type="component" value="Unassembled WGS sequence"/>
</dbReference>
<dbReference type="GO" id="GO:0016020">
    <property type="term" value="C:membrane"/>
    <property type="evidence" value="ECO:0007669"/>
    <property type="project" value="UniProtKB-SubCell"/>
</dbReference>
<dbReference type="Pfam" id="PF02535">
    <property type="entry name" value="Zip"/>
    <property type="match status" value="1"/>
</dbReference>
<evidence type="ECO:0000313" key="6">
    <source>
        <dbReference type="EMBL" id="MBZ4195644.1"/>
    </source>
</evidence>
<feature type="transmembrane region" description="Helical" evidence="5">
    <location>
        <begin position="101"/>
        <end position="127"/>
    </location>
</feature>
<sequence length="343" mass="38977">MNWYKLWHGVHVSTGRNINLTHFIFILIAILIIVTIPLLFNLIFAFSKEKLSKKGTVYLYAFMSGFFITMALFGFLKESLEISSIYAPVNVPKANESKFVIYGWNILIVVGGLILGSFSAWGMRALIKLSVEKKISKDTTAKTFLHVHDFSHENEHDHHSNPENHISPSHEVIKQANSENKPQYKFVAIILLLLHRIPEGFLIGFIISGIEKYGITSTSIAFLISLILHLIPEQILFYYRQREIGWSRRKSLVVSSLCLLLFLPSMLIGAYGGSGIHQIWELKGIVQSFMAGIFIFISILEFLPEFYHAHHNKKIAKFAIILFMVGLIFAAFVLSFHQHGQGV</sequence>
<keyword evidence="2 5" id="KW-0812">Transmembrane</keyword>
<evidence type="ECO:0000256" key="3">
    <source>
        <dbReference type="ARBA" id="ARBA00022989"/>
    </source>
</evidence>
<organism evidence="6 7">
    <name type="scientific">Mycoplasma tauri</name>
    <dbReference type="NCBI Taxonomy" id="547987"/>
    <lineage>
        <taxon>Bacteria</taxon>
        <taxon>Bacillati</taxon>
        <taxon>Mycoplasmatota</taxon>
        <taxon>Mollicutes</taxon>
        <taxon>Mycoplasmataceae</taxon>
        <taxon>Mycoplasma</taxon>
    </lineage>
</organism>
<evidence type="ECO:0000256" key="1">
    <source>
        <dbReference type="ARBA" id="ARBA00004141"/>
    </source>
</evidence>
<feature type="transmembrane region" description="Helical" evidence="5">
    <location>
        <begin position="284"/>
        <end position="303"/>
    </location>
</feature>
<feature type="transmembrane region" description="Helical" evidence="5">
    <location>
        <begin position="57"/>
        <end position="76"/>
    </location>
</feature>
<feature type="transmembrane region" description="Helical" evidence="5">
    <location>
        <begin position="315"/>
        <end position="336"/>
    </location>
</feature>
<dbReference type="AlphaFoldDB" id="A0A953T9V1"/>
<feature type="transmembrane region" description="Helical" evidence="5">
    <location>
        <begin position="252"/>
        <end position="272"/>
    </location>
</feature>
<keyword evidence="7" id="KW-1185">Reference proteome</keyword>
<evidence type="ECO:0000313" key="7">
    <source>
        <dbReference type="Proteomes" id="UP000772186"/>
    </source>
</evidence>
<feature type="transmembrane region" description="Helical" evidence="5">
    <location>
        <begin position="186"/>
        <end position="207"/>
    </location>
</feature>
<evidence type="ECO:0000256" key="4">
    <source>
        <dbReference type="ARBA" id="ARBA00023136"/>
    </source>
</evidence>
<reference evidence="6 7" key="1">
    <citation type="submission" date="2021-09" db="EMBL/GenBank/DDBJ databases">
        <title>WGS of Mycoplasma sp. Zaradi2 strains.</title>
        <authorList>
            <person name="Spergser J."/>
        </authorList>
    </citation>
    <scope>NUCLEOTIDE SEQUENCE [LARGE SCALE GENOMIC DNA]</scope>
    <source>
        <strain evidence="6 7">1331</strain>
    </source>
</reference>
<dbReference type="RefSeq" id="WP_223644888.1">
    <property type="nucleotide sequence ID" value="NZ_JAIQBY010000038.1"/>
</dbReference>
<evidence type="ECO:0000256" key="2">
    <source>
        <dbReference type="ARBA" id="ARBA00022692"/>
    </source>
</evidence>
<comment type="caution">
    <text evidence="6">The sequence shown here is derived from an EMBL/GenBank/DDBJ whole genome shotgun (WGS) entry which is preliminary data.</text>
</comment>
<name>A0A953T9V1_9MOLU</name>
<comment type="subcellular location">
    <subcellularLocation>
        <location evidence="1">Membrane</location>
        <topology evidence="1">Multi-pass membrane protein</topology>
    </subcellularLocation>
</comment>
<dbReference type="InterPro" id="IPR003689">
    <property type="entry name" value="ZIP"/>
</dbReference>
<feature type="transmembrane region" description="Helical" evidence="5">
    <location>
        <begin position="20"/>
        <end position="45"/>
    </location>
</feature>
<dbReference type="GO" id="GO:0046873">
    <property type="term" value="F:metal ion transmembrane transporter activity"/>
    <property type="evidence" value="ECO:0007669"/>
    <property type="project" value="InterPro"/>
</dbReference>
<dbReference type="EMBL" id="JAIQBY010000038">
    <property type="protein sequence ID" value="MBZ4195644.1"/>
    <property type="molecule type" value="Genomic_DNA"/>
</dbReference>